<feature type="region of interest" description="Disordered" evidence="1">
    <location>
        <begin position="179"/>
        <end position="199"/>
    </location>
</feature>
<sequence length="324" mass="36314">MGLRLHNSSDALDLDLTQRYLSPGPPQVNRPQPRAHYNGAYFHADGSIALNRELAGLKLPLLDLILTANHQKRARRQRQTSRRQTHRSTRQWRTDEAAEGRTLASSGHRLPGEQHRRTPSLEREEAFRDPRTTKSRLHPDDAPDVAQLYRMGLLYDDEHLRGSAFGLDLIDHLSEPEYTTRPAKRARKSKPRQPASYDDDVQLALDLSLAELGRDESFAQFLCSPDLDELPSGDESDGSTYSARLAPLQFVSELVQSPEYFSDNTLPELTTDSDSDSSASYNFSSDEDDSTGAEPGKRLNATTEHDGTNQEFDRAPWMVPGDGS</sequence>
<accession>A0A1G4ATS5</accession>
<dbReference type="EMBL" id="MJBS01000146">
    <property type="protein sequence ID" value="OHE92505.1"/>
    <property type="molecule type" value="Genomic_DNA"/>
</dbReference>
<feature type="region of interest" description="Disordered" evidence="1">
    <location>
        <begin position="70"/>
        <end position="141"/>
    </location>
</feature>
<name>A0A1G4ATS5_9PEZI</name>
<gene>
    <name evidence="2" type="ORF">CORC01_12223</name>
</gene>
<evidence type="ECO:0000313" key="3">
    <source>
        <dbReference type="Proteomes" id="UP000176998"/>
    </source>
</evidence>
<protein>
    <submittedName>
        <fullName evidence="2">Uncharacterized protein</fullName>
    </submittedName>
</protein>
<evidence type="ECO:0000256" key="1">
    <source>
        <dbReference type="SAM" id="MobiDB-lite"/>
    </source>
</evidence>
<dbReference type="OrthoDB" id="5207704at2759"/>
<proteinExistence type="predicted"/>
<feature type="compositionally biased region" description="Basic and acidic residues" evidence="1">
    <location>
        <begin position="303"/>
        <end position="314"/>
    </location>
</feature>
<feature type="compositionally biased region" description="Basic and acidic residues" evidence="1">
    <location>
        <begin position="110"/>
        <end position="141"/>
    </location>
</feature>
<comment type="caution">
    <text evidence="2">The sequence shown here is derived from an EMBL/GenBank/DDBJ whole genome shotgun (WGS) entry which is preliminary data.</text>
</comment>
<keyword evidence="3" id="KW-1185">Reference proteome</keyword>
<dbReference type="RefSeq" id="XP_022469674.1">
    <property type="nucleotide sequence ID" value="XM_022623844.1"/>
</dbReference>
<dbReference type="GeneID" id="34565354"/>
<dbReference type="AlphaFoldDB" id="A0A1G4ATS5"/>
<dbReference type="Proteomes" id="UP000176998">
    <property type="component" value="Unassembled WGS sequence"/>
</dbReference>
<feature type="region of interest" description="Disordered" evidence="1">
    <location>
        <begin position="262"/>
        <end position="324"/>
    </location>
</feature>
<organism evidence="2 3">
    <name type="scientific">Colletotrichum orchidophilum</name>
    <dbReference type="NCBI Taxonomy" id="1209926"/>
    <lineage>
        <taxon>Eukaryota</taxon>
        <taxon>Fungi</taxon>
        <taxon>Dikarya</taxon>
        <taxon>Ascomycota</taxon>
        <taxon>Pezizomycotina</taxon>
        <taxon>Sordariomycetes</taxon>
        <taxon>Hypocreomycetidae</taxon>
        <taxon>Glomerellales</taxon>
        <taxon>Glomerellaceae</taxon>
        <taxon>Colletotrichum</taxon>
    </lineage>
</organism>
<feature type="compositionally biased region" description="Basic residues" evidence="1">
    <location>
        <begin position="70"/>
        <end position="90"/>
    </location>
</feature>
<feature type="compositionally biased region" description="Basic residues" evidence="1">
    <location>
        <begin position="182"/>
        <end position="191"/>
    </location>
</feature>
<reference evidence="2 3" key="1">
    <citation type="submission" date="2016-09" db="EMBL/GenBank/DDBJ databases">
        <authorList>
            <person name="Capua I."/>
            <person name="De Benedictis P."/>
            <person name="Joannis T."/>
            <person name="Lombin L.H."/>
            <person name="Cattoli G."/>
        </authorList>
    </citation>
    <scope>NUCLEOTIDE SEQUENCE [LARGE SCALE GENOMIC DNA]</scope>
    <source>
        <strain evidence="2 3">IMI 309357</strain>
    </source>
</reference>
<evidence type="ECO:0000313" key="2">
    <source>
        <dbReference type="EMBL" id="OHE92505.1"/>
    </source>
</evidence>